<name>A0A839HIW6_9BURK</name>
<dbReference type="PROSITE" id="PS50830">
    <property type="entry name" value="TNASE_3"/>
    <property type="match status" value="1"/>
</dbReference>
<evidence type="ECO:0000313" key="7">
    <source>
        <dbReference type="EMBL" id="MBB1162577.1"/>
    </source>
</evidence>
<dbReference type="Proteomes" id="UP000586093">
    <property type="component" value="Unassembled WGS sequence"/>
</dbReference>
<dbReference type="RefSeq" id="WP_182664660.1">
    <property type="nucleotide sequence ID" value="NZ_JACIVI010000004.1"/>
</dbReference>
<comment type="caution">
    <text evidence="7">The sequence shown here is derived from an EMBL/GenBank/DDBJ whole genome shotgun (WGS) entry which is preliminary data.</text>
</comment>
<keyword evidence="8" id="KW-1185">Reference proteome</keyword>
<dbReference type="SUPFAM" id="SSF50199">
    <property type="entry name" value="Staphylococcal nuclease"/>
    <property type="match status" value="1"/>
</dbReference>
<accession>A0A839HIW6</accession>
<keyword evidence="5" id="KW-0732">Signal</keyword>
<organism evidence="7 8">
    <name type="scientific">Aquariibacter albus</name>
    <dbReference type="NCBI Taxonomy" id="2759899"/>
    <lineage>
        <taxon>Bacteria</taxon>
        <taxon>Pseudomonadati</taxon>
        <taxon>Pseudomonadota</taxon>
        <taxon>Betaproteobacteria</taxon>
        <taxon>Burkholderiales</taxon>
        <taxon>Sphaerotilaceae</taxon>
        <taxon>Aquariibacter</taxon>
    </lineage>
</organism>
<gene>
    <name evidence="7" type="ORF">H4F90_11370</name>
</gene>
<dbReference type="PANTHER" id="PTHR12302:SF3">
    <property type="entry name" value="SERINE_THREONINE-PROTEIN KINASE 31"/>
    <property type="match status" value="1"/>
</dbReference>
<dbReference type="Pfam" id="PF00565">
    <property type="entry name" value="SNase"/>
    <property type="match status" value="1"/>
</dbReference>
<feature type="compositionally biased region" description="Basic and acidic residues" evidence="4">
    <location>
        <begin position="151"/>
        <end position="160"/>
    </location>
</feature>
<evidence type="ECO:0000256" key="1">
    <source>
        <dbReference type="ARBA" id="ARBA00022722"/>
    </source>
</evidence>
<dbReference type="GO" id="GO:0004519">
    <property type="term" value="F:endonuclease activity"/>
    <property type="evidence" value="ECO:0007669"/>
    <property type="project" value="UniProtKB-KW"/>
</dbReference>
<evidence type="ECO:0000259" key="6">
    <source>
        <dbReference type="PROSITE" id="PS50830"/>
    </source>
</evidence>
<dbReference type="GO" id="GO:0016787">
    <property type="term" value="F:hydrolase activity"/>
    <property type="evidence" value="ECO:0007669"/>
    <property type="project" value="UniProtKB-KW"/>
</dbReference>
<dbReference type="SMART" id="SM00318">
    <property type="entry name" value="SNc"/>
    <property type="match status" value="1"/>
</dbReference>
<dbReference type="PROSITE" id="PS51257">
    <property type="entry name" value="PROKAR_LIPOPROTEIN"/>
    <property type="match status" value="1"/>
</dbReference>
<reference evidence="7 8" key="1">
    <citation type="submission" date="2020-08" db="EMBL/GenBank/DDBJ databases">
        <title>Aquariorum lacteus gen. nov., sp. nov., a new member of the family Comamonadaceae, isolated from freshwater aquarium.</title>
        <authorList>
            <person name="Chun S.-J."/>
        </authorList>
    </citation>
    <scope>NUCLEOTIDE SEQUENCE [LARGE SCALE GENOMIC DNA]</scope>
    <source>
        <strain evidence="7 8">SJAQ100</strain>
    </source>
</reference>
<evidence type="ECO:0000256" key="4">
    <source>
        <dbReference type="SAM" id="MobiDB-lite"/>
    </source>
</evidence>
<dbReference type="InterPro" id="IPR016071">
    <property type="entry name" value="Staphylococal_nuclease_OB-fold"/>
</dbReference>
<evidence type="ECO:0000313" key="8">
    <source>
        <dbReference type="Proteomes" id="UP000586093"/>
    </source>
</evidence>
<proteinExistence type="predicted"/>
<dbReference type="PANTHER" id="PTHR12302">
    <property type="entry name" value="EBNA2 BINDING PROTEIN P100"/>
    <property type="match status" value="1"/>
</dbReference>
<dbReference type="Gene3D" id="2.40.50.90">
    <property type="match status" value="1"/>
</dbReference>
<keyword evidence="1" id="KW-0540">Nuclease</keyword>
<sequence>MSRPCRALLAGLLLAATGCARAEVLDGWVTRVSDGDTLWLAPLREDGRRGRPIKLRLVGLDAPERCQAHGEAARTALAGWVLKQRVRVDRGAQDVYGRPLVTLRLAGEDLGARLVREGHAWSARYRDDPGPYAREEAAARAARRGLFADPAAERPRDFRQRHGPCPSEASPP</sequence>
<feature type="signal peptide" evidence="5">
    <location>
        <begin position="1"/>
        <end position="22"/>
    </location>
</feature>
<protein>
    <submittedName>
        <fullName evidence="7">Thermonuclease family protein</fullName>
    </submittedName>
</protein>
<dbReference type="EMBL" id="JACIVI010000004">
    <property type="protein sequence ID" value="MBB1162577.1"/>
    <property type="molecule type" value="Genomic_DNA"/>
</dbReference>
<evidence type="ECO:0000256" key="3">
    <source>
        <dbReference type="ARBA" id="ARBA00022801"/>
    </source>
</evidence>
<keyword evidence="2" id="KW-0255">Endonuclease</keyword>
<evidence type="ECO:0000256" key="2">
    <source>
        <dbReference type="ARBA" id="ARBA00022759"/>
    </source>
</evidence>
<evidence type="ECO:0000256" key="5">
    <source>
        <dbReference type="SAM" id="SignalP"/>
    </source>
</evidence>
<feature type="region of interest" description="Disordered" evidence="4">
    <location>
        <begin position="132"/>
        <end position="172"/>
    </location>
</feature>
<feature type="domain" description="TNase-like" evidence="6">
    <location>
        <begin position="23"/>
        <end position="149"/>
    </location>
</feature>
<keyword evidence="3" id="KW-0378">Hydrolase</keyword>
<dbReference type="AlphaFoldDB" id="A0A839HIW6"/>
<dbReference type="InterPro" id="IPR035437">
    <property type="entry name" value="SNase_OB-fold_sf"/>
</dbReference>
<feature type="chain" id="PRO_5032324101" evidence="5">
    <location>
        <begin position="23"/>
        <end position="172"/>
    </location>
</feature>